<organism evidence="2 3">
    <name type="scientific">Nyctereutes procyonoides</name>
    <name type="common">Raccoon dog</name>
    <name type="synonym">Canis procyonoides</name>
    <dbReference type="NCBI Taxonomy" id="34880"/>
    <lineage>
        <taxon>Eukaryota</taxon>
        <taxon>Metazoa</taxon>
        <taxon>Chordata</taxon>
        <taxon>Craniata</taxon>
        <taxon>Vertebrata</taxon>
        <taxon>Euteleostomi</taxon>
        <taxon>Mammalia</taxon>
        <taxon>Eutheria</taxon>
        <taxon>Laurasiatheria</taxon>
        <taxon>Carnivora</taxon>
        <taxon>Caniformia</taxon>
        <taxon>Canidae</taxon>
        <taxon>Nyctereutes</taxon>
    </lineage>
</organism>
<dbReference type="EMBL" id="CAJHUB010000768">
    <property type="protein sequence ID" value="CAD7688722.1"/>
    <property type="molecule type" value="Genomic_DNA"/>
</dbReference>
<protein>
    <submittedName>
        <fullName evidence="2">(raccoon dog) hypothetical protein</fullName>
    </submittedName>
</protein>
<name>A0A811ZIM9_NYCPR</name>
<feature type="region of interest" description="Disordered" evidence="1">
    <location>
        <begin position="197"/>
        <end position="245"/>
    </location>
</feature>
<accession>A0A811ZIM9</accession>
<proteinExistence type="predicted"/>
<sequence length="288" mass="29933">MSYVHPHLLPGFFTPSFTPEAKPGSAGEDEIRNRAPGVSLPHSFSRSVPAAGAAGAGPPRLVLPAEACLGAPGGHIGPPASQICLSLTSRGSWEEGELAVTPLQAGSSGWQGEAGGREGPLGKGARDELQCQHICANITNYFPHYKHPAGRQGSNQPKLFKIESKIAAQGSQGSRQKGAALVLALLLLSPPCNSPSAFSSARRRQIQGKGPCPGGWGDRSEAEVPNRPPRGGGPEGGSHRGPSAEATQLVCSALARPWIHGAVWTGAAGRKPTSLWPQAWGGRAKWKQ</sequence>
<comment type="caution">
    <text evidence="2">The sequence shown here is derived from an EMBL/GenBank/DDBJ whole genome shotgun (WGS) entry which is preliminary data.</text>
</comment>
<evidence type="ECO:0000313" key="2">
    <source>
        <dbReference type="EMBL" id="CAD7688722.1"/>
    </source>
</evidence>
<gene>
    <name evidence="2" type="ORF">NYPRO_LOCUS21515</name>
</gene>
<evidence type="ECO:0000256" key="1">
    <source>
        <dbReference type="SAM" id="MobiDB-lite"/>
    </source>
</evidence>
<dbReference type="AlphaFoldDB" id="A0A811ZIM9"/>
<reference evidence="2" key="1">
    <citation type="submission" date="2020-12" db="EMBL/GenBank/DDBJ databases">
        <authorList>
            <consortium name="Molecular Ecology Group"/>
        </authorList>
    </citation>
    <scope>NUCLEOTIDE SEQUENCE</scope>
    <source>
        <strain evidence="2">TBG_1078</strain>
    </source>
</reference>
<evidence type="ECO:0000313" key="3">
    <source>
        <dbReference type="Proteomes" id="UP000645828"/>
    </source>
</evidence>
<dbReference type="Proteomes" id="UP000645828">
    <property type="component" value="Unassembled WGS sequence"/>
</dbReference>
<keyword evidence="3" id="KW-1185">Reference proteome</keyword>